<feature type="compositionally biased region" description="Pro residues" evidence="1">
    <location>
        <begin position="824"/>
        <end position="834"/>
    </location>
</feature>
<dbReference type="AlphaFoldDB" id="A0A2A6CB34"/>
<dbReference type="SUPFAM" id="SSF63451">
    <property type="entry name" value="LEM domain"/>
    <property type="match status" value="1"/>
</dbReference>
<keyword evidence="3" id="KW-1185">Reference proteome</keyword>
<accession>A0A2A6CB34</accession>
<feature type="region of interest" description="Disordered" evidence="1">
    <location>
        <begin position="817"/>
        <end position="838"/>
    </location>
</feature>
<feature type="compositionally biased region" description="Basic and acidic residues" evidence="1">
    <location>
        <begin position="139"/>
        <end position="159"/>
    </location>
</feature>
<evidence type="ECO:0000256" key="1">
    <source>
        <dbReference type="SAM" id="MobiDB-lite"/>
    </source>
</evidence>
<feature type="region of interest" description="Disordered" evidence="1">
    <location>
        <begin position="1"/>
        <end position="43"/>
    </location>
</feature>
<proteinExistence type="predicted"/>
<sequence>MARTRANATEAERRSVARKANHSKKKYNDGTEPDKTTVDTMDMSDRQLLNALRALGATVGPVNDGTRAVYQRRLGKLMKEKGLTNIDELEHEVEQEEPKNRKGKKNENVKQKTTSQKKKEKIELNDVMEENEDEIEEDEKVKEPIEIKIDKLKIDETQKGRKTRSKKVSFAQMDEKEKKTKDKDENDKTEEIPVQVKKRDPSVQIVDVRKNEIKDKRKEIRRTGLINRTIVIEEDEEEDWEKETSVVRKSTMIFDRQEVRESYLAPNDGEEEENERVVVDDVKDEEEEGEGERETTAVENSTVIFERQEIVEREEIDEVRGTFIILRDGEEEEHEIVEDDEEEEGEREIRGVEKSTVRFASEEVGDNYPIPSDREEEDENEREMEYGEEEDEMGEDSPQHLPMKSRPRFSVESHAESILRRSQLNRDMSWSEEDDDEKEEDDDDEYDDRRKTIDIFNRKSHHTLIEERKSAQPLARKMSLIIEESVDMDVSPGSVEMKTMTEQARENYMMISPPNDSDEMDISNDDESSLRMFRGLSRRLYIDDSVHMDVSNRSRDDTLKLRQIDKNASILIVDTPKSSRMSIKKNDTSLYGPRNIRKMIGKGEEKEDTFRIPQNRRLTEDLMYDSPDTFPILEDTFMNYRRGHLEHSVGIDTFNNGISHEGRNRMNSTRNSEAIALMELGKTFTVKEVENEKDNRLDNDTFEISRNQEERVNNDTFVVSRNQEKMFINDATFNIPRRNENTIREREKSTRLTLNIVRSPSRSPIRNRTYVLSHSPSRINSTRKSSIGSTPTRSRPPKPMPRRIKPEIECDGLCTSSSIAPSQLKPPIPAPRRIPPSVIGETRKSRFDGRNMVNEKNGYGISPASLFNTQPRLGERKAQIESESTPIDRENITKLKSLREQMSQKKKEGQPVFELDTEARLIIEDAPHLKLFFY</sequence>
<feature type="compositionally biased region" description="Acidic residues" evidence="1">
    <location>
        <begin position="374"/>
        <end position="395"/>
    </location>
</feature>
<feature type="compositionally biased region" description="Polar residues" evidence="1">
    <location>
        <begin position="765"/>
        <end position="788"/>
    </location>
</feature>
<feature type="region of interest" description="Disordered" evidence="1">
    <location>
        <begin position="78"/>
        <end position="197"/>
    </location>
</feature>
<name>A0A2A6CB34_PRIPA</name>
<feature type="compositionally biased region" description="Basic and acidic residues" evidence="1">
    <location>
        <begin position="96"/>
        <end position="110"/>
    </location>
</feature>
<protein>
    <submittedName>
        <fullName evidence="2">LEM domain-containing protein</fullName>
    </submittedName>
</protein>
<feature type="region of interest" description="Disordered" evidence="1">
    <location>
        <begin position="765"/>
        <end position="804"/>
    </location>
</feature>
<feature type="compositionally biased region" description="Basic and acidic residues" evidence="1">
    <location>
        <begin position="26"/>
        <end position="37"/>
    </location>
</feature>
<feature type="compositionally biased region" description="Basic and acidic residues" evidence="1">
    <location>
        <begin position="409"/>
        <end position="419"/>
    </location>
</feature>
<feature type="compositionally biased region" description="Acidic residues" evidence="1">
    <location>
        <begin position="430"/>
        <end position="446"/>
    </location>
</feature>
<evidence type="ECO:0000313" key="3">
    <source>
        <dbReference type="Proteomes" id="UP000005239"/>
    </source>
</evidence>
<feature type="compositionally biased region" description="Basic and acidic residues" evidence="1">
    <location>
        <begin position="173"/>
        <end position="197"/>
    </location>
</feature>
<feature type="compositionally biased region" description="Acidic residues" evidence="1">
    <location>
        <begin position="329"/>
        <end position="346"/>
    </location>
</feature>
<evidence type="ECO:0000313" key="2">
    <source>
        <dbReference type="EnsemblMetazoa" id="PPA08848.1"/>
    </source>
</evidence>
<feature type="region of interest" description="Disordered" evidence="1">
    <location>
        <begin position="329"/>
        <end position="447"/>
    </location>
</feature>
<accession>A0A8R1U8Q2</accession>
<feature type="compositionally biased region" description="Basic and acidic residues" evidence="1">
    <location>
        <begin position="347"/>
        <end position="356"/>
    </location>
</feature>
<dbReference type="Gene3D" id="1.10.720.40">
    <property type="match status" value="1"/>
</dbReference>
<reference evidence="3" key="1">
    <citation type="journal article" date="2008" name="Nat. Genet.">
        <title>The Pristionchus pacificus genome provides a unique perspective on nematode lifestyle and parasitism.</title>
        <authorList>
            <person name="Dieterich C."/>
            <person name="Clifton S.W."/>
            <person name="Schuster L.N."/>
            <person name="Chinwalla A."/>
            <person name="Delehaunty K."/>
            <person name="Dinkelacker I."/>
            <person name="Fulton L."/>
            <person name="Fulton R."/>
            <person name="Godfrey J."/>
            <person name="Minx P."/>
            <person name="Mitreva M."/>
            <person name="Roeseler W."/>
            <person name="Tian H."/>
            <person name="Witte H."/>
            <person name="Yang S.P."/>
            <person name="Wilson R.K."/>
            <person name="Sommer R.J."/>
        </authorList>
    </citation>
    <scope>NUCLEOTIDE SEQUENCE [LARGE SCALE GENOMIC DNA]</scope>
    <source>
        <strain evidence="3">PS312</strain>
    </source>
</reference>
<dbReference type="InterPro" id="IPR011015">
    <property type="entry name" value="LEM/LEM-like_dom_sf"/>
</dbReference>
<gene>
    <name evidence="2" type="primary">WBGene00098402</name>
</gene>
<feature type="compositionally biased region" description="Acidic residues" evidence="1">
    <location>
        <begin position="282"/>
        <end position="291"/>
    </location>
</feature>
<dbReference type="InterPro" id="IPR003887">
    <property type="entry name" value="LEM_dom"/>
</dbReference>
<dbReference type="Pfam" id="PF03020">
    <property type="entry name" value="LEM"/>
    <property type="match status" value="1"/>
</dbReference>
<feature type="region of interest" description="Disordered" evidence="1">
    <location>
        <begin position="260"/>
        <end position="301"/>
    </location>
</feature>
<reference evidence="2" key="2">
    <citation type="submission" date="2022-06" db="UniProtKB">
        <authorList>
            <consortium name="EnsemblMetazoa"/>
        </authorList>
    </citation>
    <scope>IDENTIFICATION</scope>
    <source>
        <strain evidence="2">PS312</strain>
    </source>
</reference>
<dbReference type="EnsemblMetazoa" id="PPA08848.1">
    <property type="protein sequence ID" value="PPA08848.1"/>
    <property type="gene ID" value="WBGene00098402"/>
</dbReference>
<feature type="compositionally biased region" description="Basic residues" evidence="1">
    <location>
        <begin position="16"/>
        <end position="25"/>
    </location>
</feature>
<dbReference type="OrthoDB" id="10072362at2759"/>
<organism evidence="2 3">
    <name type="scientific">Pristionchus pacificus</name>
    <name type="common">Parasitic nematode worm</name>
    <dbReference type="NCBI Taxonomy" id="54126"/>
    <lineage>
        <taxon>Eukaryota</taxon>
        <taxon>Metazoa</taxon>
        <taxon>Ecdysozoa</taxon>
        <taxon>Nematoda</taxon>
        <taxon>Chromadorea</taxon>
        <taxon>Rhabditida</taxon>
        <taxon>Rhabditina</taxon>
        <taxon>Diplogasteromorpha</taxon>
        <taxon>Diplogasteroidea</taxon>
        <taxon>Neodiplogasteridae</taxon>
        <taxon>Pristionchus</taxon>
    </lineage>
</organism>
<dbReference type="PROSITE" id="PS50954">
    <property type="entry name" value="LEM"/>
    <property type="match status" value="1"/>
</dbReference>
<dbReference type="Proteomes" id="UP000005239">
    <property type="component" value="Unassembled WGS sequence"/>
</dbReference>
<feature type="compositionally biased region" description="Acidic residues" evidence="1">
    <location>
        <begin position="126"/>
        <end position="138"/>
    </location>
</feature>
<dbReference type="SMART" id="SM00540">
    <property type="entry name" value="LEM"/>
    <property type="match status" value="1"/>
</dbReference>
<dbReference type="CDD" id="cd12934">
    <property type="entry name" value="LEM"/>
    <property type="match status" value="1"/>
</dbReference>